<keyword evidence="1 7" id="KW-1003">Cell membrane</keyword>
<evidence type="ECO:0000256" key="7">
    <source>
        <dbReference type="RuleBase" id="RU362064"/>
    </source>
</evidence>
<dbReference type="PANTHER" id="PTHR38766:SF1">
    <property type="entry name" value="FLAGELLAR PROTEIN FLIO"/>
    <property type="match status" value="1"/>
</dbReference>
<protein>
    <recommendedName>
        <fullName evidence="7">Flagellar protein</fullName>
    </recommendedName>
</protein>
<keyword evidence="8" id="KW-0969">Cilium</keyword>
<keyword evidence="8" id="KW-0282">Flagellum</keyword>
<evidence type="ECO:0000256" key="6">
    <source>
        <dbReference type="ARBA" id="ARBA00037937"/>
    </source>
</evidence>
<dbReference type="NCBIfam" id="TIGR03500">
    <property type="entry name" value="FliO_TIGR"/>
    <property type="match status" value="1"/>
</dbReference>
<keyword evidence="2 7" id="KW-0812">Transmembrane</keyword>
<reference evidence="8 9" key="1">
    <citation type="journal article" date="2022" name="Arch. Microbiol.">
        <title>Paraburkholderia bengalensis sp. nov. isolated from roots of Oryza sativa, IR64.</title>
        <authorList>
            <person name="Nag P."/>
            <person name="Mondal N."/>
            <person name="Sarkar J."/>
            <person name="Das S."/>
        </authorList>
    </citation>
    <scope>NUCLEOTIDE SEQUENCE [LARGE SCALE GENOMIC DNA]</scope>
    <source>
        <strain evidence="8 9">IR64_4_BI</strain>
    </source>
</reference>
<keyword evidence="4 7" id="KW-0472">Membrane</keyword>
<dbReference type="PANTHER" id="PTHR38766">
    <property type="entry name" value="FLAGELLAR PROTEIN FLIO"/>
    <property type="match status" value="1"/>
</dbReference>
<comment type="caution">
    <text evidence="8">The sequence shown here is derived from an EMBL/GenBank/DDBJ whole genome shotgun (WGS) entry which is preliminary data.</text>
</comment>
<keyword evidence="5 7" id="KW-0975">Bacterial flagellum</keyword>
<gene>
    <name evidence="8" type="primary">fliO</name>
    <name evidence="8" type="ORF">H3V53_41605</name>
</gene>
<proteinExistence type="inferred from homology"/>
<evidence type="ECO:0000256" key="5">
    <source>
        <dbReference type="ARBA" id="ARBA00023143"/>
    </source>
</evidence>
<sequence length="226" mass="22933">MKHAVTRAASHESGQPLARRARFTFRFMSGFTSDFASDFASGFASALALACVALAGIAPNAARAADMNAVNNAAKIASSVGAGTAVPALGVGAVLQTIVGLAVVIGLVFAFAWLARRFNLQPGGRGGIVKTVGGTSLGGKERVAVVEIGDTWLVLGAAPGNVRLLHTMPAGSATGAHLSTNTAFPASGASSAGGPVQMSGTFGQRFRDALKHEAGKRFQRRQGGEQ</sequence>
<evidence type="ECO:0000313" key="8">
    <source>
        <dbReference type="EMBL" id="MEI6003345.1"/>
    </source>
</evidence>
<comment type="subcellular location">
    <subcellularLocation>
        <location evidence="7">Cell membrane</location>
    </subcellularLocation>
    <subcellularLocation>
        <location evidence="7">Bacterial flagellum basal body</location>
    </subcellularLocation>
</comment>
<evidence type="ECO:0000256" key="3">
    <source>
        <dbReference type="ARBA" id="ARBA00022989"/>
    </source>
</evidence>
<dbReference type="InterPro" id="IPR052205">
    <property type="entry name" value="FliO/MopB"/>
</dbReference>
<evidence type="ECO:0000256" key="1">
    <source>
        <dbReference type="ARBA" id="ARBA00022475"/>
    </source>
</evidence>
<comment type="similarity">
    <text evidence="6 7">Belongs to the FliO/MopB family.</text>
</comment>
<organism evidence="8 9">
    <name type="scientific">Paraburkholderia bengalensis</name>
    <dbReference type="NCBI Taxonomy" id="2747562"/>
    <lineage>
        <taxon>Bacteria</taxon>
        <taxon>Pseudomonadati</taxon>
        <taxon>Pseudomonadota</taxon>
        <taxon>Betaproteobacteria</taxon>
        <taxon>Burkholderiales</taxon>
        <taxon>Burkholderiaceae</taxon>
        <taxon>Paraburkholderia</taxon>
    </lineage>
</organism>
<accession>A0ABU8J6Q8</accession>
<dbReference type="EMBL" id="JACFYJ010000187">
    <property type="protein sequence ID" value="MEI6003345.1"/>
    <property type="molecule type" value="Genomic_DNA"/>
</dbReference>
<evidence type="ECO:0000256" key="4">
    <source>
        <dbReference type="ARBA" id="ARBA00023136"/>
    </source>
</evidence>
<evidence type="ECO:0000313" key="9">
    <source>
        <dbReference type="Proteomes" id="UP001386437"/>
    </source>
</evidence>
<keyword evidence="9" id="KW-1185">Reference proteome</keyword>
<keyword evidence="8" id="KW-0966">Cell projection</keyword>
<name>A0ABU8J6Q8_9BURK</name>
<keyword evidence="3 7" id="KW-1133">Transmembrane helix</keyword>
<dbReference type="Proteomes" id="UP001386437">
    <property type="component" value="Unassembled WGS sequence"/>
</dbReference>
<dbReference type="InterPro" id="IPR022781">
    <property type="entry name" value="Flagellar_biosynth_FliO"/>
</dbReference>
<dbReference type="Pfam" id="PF04347">
    <property type="entry name" value="FliO"/>
    <property type="match status" value="1"/>
</dbReference>
<feature type="transmembrane region" description="Helical" evidence="7">
    <location>
        <begin position="88"/>
        <end position="115"/>
    </location>
</feature>
<evidence type="ECO:0000256" key="2">
    <source>
        <dbReference type="ARBA" id="ARBA00022692"/>
    </source>
</evidence>